<proteinExistence type="predicted"/>
<evidence type="ECO:0000313" key="7">
    <source>
        <dbReference type="EMBL" id="RUO36742.1"/>
    </source>
</evidence>
<dbReference type="InterPro" id="IPR043128">
    <property type="entry name" value="Rev_trsase/Diguanyl_cyclase"/>
</dbReference>
<keyword evidence="4" id="KW-1133">Transmembrane helix</keyword>
<dbReference type="SUPFAM" id="SSF55073">
    <property type="entry name" value="Nucleotide cyclase"/>
    <property type="match status" value="1"/>
</dbReference>
<keyword evidence="3" id="KW-0175">Coiled coil</keyword>
<dbReference type="OrthoDB" id="6191081at2"/>
<comment type="catalytic activity">
    <reaction evidence="2">
        <text>2 GTP = 3',3'-c-di-GMP + 2 diphosphate</text>
        <dbReference type="Rhea" id="RHEA:24898"/>
        <dbReference type="ChEBI" id="CHEBI:33019"/>
        <dbReference type="ChEBI" id="CHEBI:37565"/>
        <dbReference type="ChEBI" id="CHEBI:58805"/>
        <dbReference type="EC" id="2.7.7.65"/>
    </reaction>
</comment>
<feature type="signal peptide" evidence="5">
    <location>
        <begin position="1"/>
        <end position="27"/>
    </location>
</feature>
<dbReference type="PANTHER" id="PTHR45138:SF9">
    <property type="entry name" value="DIGUANYLATE CYCLASE DGCM-RELATED"/>
    <property type="match status" value="1"/>
</dbReference>
<organism evidence="7 8">
    <name type="scientific">Aliidiomarina shirensis</name>
    <dbReference type="NCBI Taxonomy" id="1048642"/>
    <lineage>
        <taxon>Bacteria</taxon>
        <taxon>Pseudomonadati</taxon>
        <taxon>Pseudomonadota</taxon>
        <taxon>Gammaproteobacteria</taxon>
        <taxon>Alteromonadales</taxon>
        <taxon>Idiomarinaceae</taxon>
        <taxon>Aliidiomarina</taxon>
    </lineage>
</organism>
<gene>
    <name evidence="7" type="ORF">CWE13_07790</name>
</gene>
<reference evidence="8" key="1">
    <citation type="journal article" date="2018" name="Front. Microbiol.">
        <title>Genome-Based Analysis Reveals the Taxonomy and Diversity of the Family Idiomarinaceae.</title>
        <authorList>
            <person name="Liu Y."/>
            <person name="Lai Q."/>
            <person name="Shao Z."/>
        </authorList>
    </citation>
    <scope>NUCLEOTIDE SEQUENCE [LARGE SCALE GENOMIC DNA]</scope>
    <source>
        <strain evidence="8">AIS</strain>
    </source>
</reference>
<comment type="caution">
    <text evidence="7">The sequence shown here is derived from an EMBL/GenBank/DDBJ whole genome shotgun (WGS) entry which is preliminary data.</text>
</comment>
<dbReference type="Gene3D" id="1.25.40.10">
    <property type="entry name" value="Tetratricopeptide repeat domain"/>
    <property type="match status" value="2"/>
</dbReference>
<dbReference type="Proteomes" id="UP000286934">
    <property type="component" value="Unassembled WGS sequence"/>
</dbReference>
<name>A0A432WSJ3_9GAMM</name>
<dbReference type="InterPro" id="IPR050469">
    <property type="entry name" value="Diguanylate_Cyclase"/>
</dbReference>
<dbReference type="EMBL" id="PIPP01000003">
    <property type="protein sequence ID" value="RUO36742.1"/>
    <property type="molecule type" value="Genomic_DNA"/>
</dbReference>
<dbReference type="CDD" id="cd01949">
    <property type="entry name" value="GGDEF"/>
    <property type="match status" value="1"/>
</dbReference>
<dbReference type="NCBIfam" id="TIGR00254">
    <property type="entry name" value="GGDEF"/>
    <property type="match status" value="1"/>
</dbReference>
<evidence type="ECO:0000256" key="1">
    <source>
        <dbReference type="ARBA" id="ARBA00012528"/>
    </source>
</evidence>
<evidence type="ECO:0000256" key="4">
    <source>
        <dbReference type="SAM" id="Phobius"/>
    </source>
</evidence>
<dbReference type="InterPro" id="IPR011990">
    <property type="entry name" value="TPR-like_helical_dom_sf"/>
</dbReference>
<dbReference type="Gene3D" id="3.30.70.270">
    <property type="match status" value="1"/>
</dbReference>
<dbReference type="EC" id="2.7.7.65" evidence="1"/>
<feature type="chain" id="PRO_5019209446" description="diguanylate cyclase" evidence="5">
    <location>
        <begin position="28"/>
        <end position="684"/>
    </location>
</feature>
<evidence type="ECO:0000259" key="6">
    <source>
        <dbReference type="PROSITE" id="PS50887"/>
    </source>
</evidence>
<evidence type="ECO:0000256" key="5">
    <source>
        <dbReference type="SAM" id="SignalP"/>
    </source>
</evidence>
<dbReference type="PROSITE" id="PS51257">
    <property type="entry name" value="PROKAR_LIPOPROTEIN"/>
    <property type="match status" value="1"/>
</dbReference>
<dbReference type="InterPro" id="IPR029787">
    <property type="entry name" value="Nucleotide_cyclase"/>
</dbReference>
<sequence length="684" mass="78304">MKICTKLGHLALISFFSCLIAFNTANAVDLVDPALEQELDSILGVGFYPEDREKLAELLERVTINVPASTYVRAWGYRALELAHAEQNFAEAEILAKELIRFARSAESVEAQAEAWAVFMEVLSAQGDNDTAVRYVIKLTPLVDEIMNPRIQFFVNNVAGRALQEVERYEEALGFFLQAQAALTRTRGVQTLRRRQFLNYHIANLHTDLENYRAGLDLTNSTIAEGERYEVHHRLADLYLLKGFLQSRPEIDENEMALDSFRIAAEWAERTDNARIAVVSRNNIGSILIQRERYTEAEEYLLAGVSAAENANMMREMNYLKFNLADIKVKRGLYAEGIEEMKTIALYMKEHARRSDHAEVLTFLSGAYREAGMYIEEADTLRELMRLRFDLLTSEREQMLSELAAEYEAREQDQQIELLEERNNLQAQVIENAALQRRIVWLFAIVLVLAATLLYYAYRSARKANVRLNTANEKLQEQTLRDPLTKLHNRRAMQKEMELRAGEHYPIADAGNVDALILLDLDLFKEINDRIGHAAGDEVLQQVATRLTHAVAEHDMVVRWGGEEFLIYVRNRNYEELANLADELLHVIGDTPVYYEQNRIPVSVTGGMITLPFADVSERECDWEKALQIADMLLYVGKLRGRNQISHIRKLTKPYAEIHEVLHRDLNQAIDKGWAPLTIFNGPK</sequence>
<feature type="coiled-coil region" evidence="3">
    <location>
        <begin position="404"/>
        <end position="481"/>
    </location>
</feature>
<accession>A0A432WSJ3</accession>
<dbReference type="PANTHER" id="PTHR45138">
    <property type="entry name" value="REGULATORY COMPONENTS OF SENSORY TRANSDUCTION SYSTEM"/>
    <property type="match status" value="1"/>
</dbReference>
<dbReference type="Pfam" id="PF00990">
    <property type="entry name" value="GGDEF"/>
    <property type="match status" value="1"/>
</dbReference>
<evidence type="ECO:0000256" key="3">
    <source>
        <dbReference type="SAM" id="Coils"/>
    </source>
</evidence>
<keyword evidence="4" id="KW-0812">Transmembrane</keyword>
<dbReference type="PROSITE" id="PS50887">
    <property type="entry name" value="GGDEF"/>
    <property type="match status" value="1"/>
</dbReference>
<protein>
    <recommendedName>
        <fullName evidence="1">diguanylate cyclase</fullName>
        <ecNumber evidence="1">2.7.7.65</ecNumber>
    </recommendedName>
</protein>
<keyword evidence="5" id="KW-0732">Signal</keyword>
<feature type="domain" description="GGDEF" evidence="6">
    <location>
        <begin position="512"/>
        <end position="650"/>
    </location>
</feature>
<dbReference type="SMART" id="SM00267">
    <property type="entry name" value="GGDEF"/>
    <property type="match status" value="1"/>
</dbReference>
<dbReference type="AlphaFoldDB" id="A0A432WSJ3"/>
<feature type="transmembrane region" description="Helical" evidence="4">
    <location>
        <begin position="439"/>
        <end position="458"/>
    </location>
</feature>
<evidence type="ECO:0000256" key="2">
    <source>
        <dbReference type="ARBA" id="ARBA00034247"/>
    </source>
</evidence>
<dbReference type="InterPro" id="IPR000160">
    <property type="entry name" value="GGDEF_dom"/>
</dbReference>
<dbReference type="GO" id="GO:0052621">
    <property type="term" value="F:diguanylate cyclase activity"/>
    <property type="evidence" value="ECO:0007669"/>
    <property type="project" value="UniProtKB-EC"/>
</dbReference>
<keyword evidence="4" id="KW-0472">Membrane</keyword>
<evidence type="ECO:0000313" key="8">
    <source>
        <dbReference type="Proteomes" id="UP000286934"/>
    </source>
</evidence>
<dbReference type="SUPFAM" id="SSF48452">
    <property type="entry name" value="TPR-like"/>
    <property type="match status" value="2"/>
</dbReference>
<keyword evidence="8" id="KW-1185">Reference proteome</keyword>
<dbReference type="RefSeq" id="WP_126807462.1">
    <property type="nucleotide sequence ID" value="NZ_PIPP01000003.1"/>
</dbReference>